<dbReference type="InterPro" id="IPR036397">
    <property type="entry name" value="RNaseH_sf"/>
</dbReference>
<dbReference type="SUPFAM" id="SSF53098">
    <property type="entry name" value="Ribonuclease H-like"/>
    <property type="match status" value="1"/>
</dbReference>
<accession>A0ABX1XL90</accession>
<dbReference type="Pfam" id="PF00665">
    <property type="entry name" value="rve"/>
    <property type="match status" value="1"/>
</dbReference>
<sequence>MAATAIKRGYAAAPVLRVIGVHESTYYARRKQLSEQPKPLVSVQVAPGRPVPNYSLTTNGQKISDTQIEEWLMELVEGEEHGYGYRNLAHALYVQRNLILNHKKSYRLCKKLGLLQKKPDKKFKHPRRIAKNRSVTGPNQLWQIDIKYGYVHGYDRFFFLFDMIDVFDRYIVGYHLGSSCDAKDVCATVKRALEARLKPGEAAPVIRSDNGPQFLSHAFGEMCADKNRPIEHERIPPKTPNMNAYIESFHSIIERDVYTKEYFETYEEAYQRVHTYIEFYNNRRYHGSLHRMSPNQYHEAWKANELGNVEITL</sequence>
<organism evidence="2 3">
    <name type="scientific">Paenibacillus plantarum</name>
    <dbReference type="NCBI Taxonomy" id="2654975"/>
    <lineage>
        <taxon>Bacteria</taxon>
        <taxon>Bacillati</taxon>
        <taxon>Bacillota</taxon>
        <taxon>Bacilli</taxon>
        <taxon>Bacillales</taxon>
        <taxon>Paenibacillaceae</taxon>
        <taxon>Paenibacillus</taxon>
    </lineage>
</organism>
<protein>
    <submittedName>
        <fullName evidence="2">IS3 family transposase</fullName>
    </submittedName>
</protein>
<dbReference type="PANTHER" id="PTHR46889">
    <property type="entry name" value="TRANSPOSASE INSF FOR INSERTION SEQUENCE IS3B-RELATED"/>
    <property type="match status" value="1"/>
</dbReference>
<proteinExistence type="predicted"/>
<dbReference type="InterPro" id="IPR012337">
    <property type="entry name" value="RNaseH-like_sf"/>
</dbReference>
<comment type="caution">
    <text evidence="2">The sequence shown here is derived from an EMBL/GenBank/DDBJ whole genome shotgun (WGS) entry which is preliminary data.</text>
</comment>
<evidence type="ECO:0000259" key="1">
    <source>
        <dbReference type="PROSITE" id="PS50994"/>
    </source>
</evidence>
<feature type="domain" description="Integrase catalytic" evidence="1">
    <location>
        <begin position="134"/>
        <end position="302"/>
    </location>
</feature>
<dbReference type="Pfam" id="PF13683">
    <property type="entry name" value="rve_3"/>
    <property type="match status" value="1"/>
</dbReference>
<dbReference type="InterPro" id="IPR048020">
    <property type="entry name" value="Transpos_IS3"/>
</dbReference>
<evidence type="ECO:0000313" key="3">
    <source>
        <dbReference type="Proteomes" id="UP000653578"/>
    </source>
</evidence>
<dbReference type="InterPro" id="IPR001584">
    <property type="entry name" value="Integrase_cat-core"/>
</dbReference>
<name>A0ABX1XL90_9BACL</name>
<gene>
    <name evidence="2" type="ORF">GC096_34850</name>
</gene>
<dbReference type="InterPro" id="IPR050900">
    <property type="entry name" value="Transposase_IS3/IS150/IS904"/>
</dbReference>
<dbReference type="PANTHER" id="PTHR46889:SF5">
    <property type="entry name" value="INTEGRASE PROTEIN"/>
    <property type="match status" value="1"/>
</dbReference>
<evidence type="ECO:0000313" key="2">
    <source>
        <dbReference type="EMBL" id="NOU69197.1"/>
    </source>
</evidence>
<dbReference type="Gene3D" id="3.30.420.10">
    <property type="entry name" value="Ribonuclease H-like superfamily/Ribonuclease H"/>
    <property type="match status" value="1"/>
</dbReference>
<keyword evidence="3" id="KW-1185">Reference proteome</keyword>
<dbReference type="Proteomes" id="UP000653578">
    <property type="component" value="Unassembled WGS sequence"/>
</dbReference>
<reference evidence="2 3" key="1">
    <citation type="submission" date="2019-10" db="EMBL/GenBank/DDBJ databases">
        <title>Description of Paenibacillus humi sp. nov.</title>
        <authorList>
            <person name="Carlier A."/>
            <person name="Qi S."/>
        </authorList>
    </citation>
    <scope>NUCLEOTIDE SEQUENCE [LARGE SCALE GENOMIC DNA]</scope>
    <source>
        <strain evidence="2 3">LMG 31461</strain>
    </source>
</reference>
<dbReference type="PROSITE" id="PS50994">
    <property type="entry name" value="INTEGRASE"/>
    <property type="match status" value="1"/>
</dbReference>
<dbReference type="EMBL" id="WHNY01000088">
    <property type="protein sequence ID" value="NOU69197.1"/>
    <property type="molecule type" value="Genomic_DNA"/>
</dbReference>
<dbReference type="NCBIfam" id="NF033516">
    <property type="entry name" value="transpos_IS3"/>
    <property type="match status" value="1"/>
</dbReference>